<accession>A0A8H6FY35</accession>
<gene>
    <name evidence="2" type="ORF">HO173_004854</name>
</gene>
<dbReference type="Proteomes" id="UP000578531">
    <property type="component" value="Unassembled WGS sequence"/>
</dbReference>
<comment type="caution">
    <text evidence="2">The sequence shown here is derived from an EMBL/GenBank/DDBJ whole genome shotgun (WGS) entry which is preliminary data.</text>
</comment>
<dbReference type="OrthoDB" id="5385910at2759"/>
<dbReference type="RefSeq" id="XP_037166307.1">
    <property type="nucleotide sequence ID" value="XM_037306772.1"/>
</dbReference>
<evidence type="ECO:0000313" key="3">
    <source>
        <dbReference type="Proteomes" id="UP000578531"/>
    </source>
</evidence>
<protein>
    <submittedName>
        <fullName evidence="2">Uncharacterized protein</fullName>
    </submittedName>
</protein>
<feature type="compositionally biased region" description="Low complexity" evidence="1">
    <location>
        <begin position="150"/>
        <end position="164"/>
    </location>
</feature>
<evidence type="ECO:0000256" key="1">
    <source>
        <dbReference type="SAM" id="MobiDB-lite"/>
    </source>
</evidence>
<sequence>MSGIPIHTEDPISPAEASGVTPQTAYNSNAITPSQPAKTTAPSPYAYPPAQPGAAAPTPTRSIPHNSSYGPPAPQPGAAPVPPPPTITAPASLPPPPKAGEKALSSEHYAPVRSTPAQPQPYPPQMSQPTVDPPFQGLPPASTTSTGMRPSFDPAAPPSSVSSPPDMPIRASLEHPPGYVQNPFASDMTPDQRFAAEQRDENRSGTLPSLGYTDNAQVPRPGSEEDRTAWGTAKKWAMEKGERASKLGEEVWEKFGAEK</sequence>
<dbReference type="GeneID" id="59286518"/>
<keyword evidence="3" id="KW-1185">Reference proteome</keyword>
<feature type="region of interest" description="Disordered" evidence="1">
    <location>
        <begin position="1"/>
        <end position="259"/>
    </location>
</feature>
<feature type="compositionally biased region" description="Pro residues" evidence="1">
    <location>
        <begin position="71"/>
        <end position="98"/>
    </location>
</feature>
<name>A0A8H6FY35_9LECA</name>
<dbReference type="EMBL" id="JACCJC010000016">
    <property type="protein sequence ID" value="KAF6236975.1"/>
    <property type="molecule type" value="Genomic_DNA"/>
</dbReference>
<feature type="compositionally biased region" description="Polar residues" evidence="1">
    <location>
        <begin position="20"/>
        <end position="35"/>
    </location>
</feature>
<dbReference type="AlphaFoldDB" id="A0A8H6FY35"/>
<reference evidence="2 3" key="1">
    <citation type="journal article" date="2020" name="Genomics">
        <title>Complete, high-quality genomes from long-read metagenomic sequencing of two wolf lichen thalli reveals enigmatic genome architecture.</title>
        <authorList>
            <person name="McKenzie S.K."/>
            <person name="Walston R.F."/>
            <person name="Allen J.L."/>
        </authorList>
    </citation>
    <scope>NUCLEOTIDE SEQUENCE [LARGE SCALE GENOMIC DNA]</scope>
    <source>
        <strain evidence="2">WasteWater2</strain>
    </source>
</reference>
<feature type="compositionally biased region" description="Polar residues" evidence="1">
    <location>
        <begin position="204"/>
        <end position="216"/>
    </location>
</feature>
<organism evidence="2 3">
    <name type="scientific">Letharia columbiana</name>
    <dbReference type="NCBI Taxonomy" id="112416"/>
    <lineage>
        <taxon>Eukaryota</taxon>
        <taxon>Fungi</taxon>
        <taxon>Dikarya</taxon>
        <taxon>Ascomycota</taxon>
        <taxon>Pezizomycotina</taxon>
        <taxon>Lecanoromycetes</taxon>
        <taxon>OSLEUM clade</taxon>
        <taxon>Lecanoromycetidae</taxon>
        <taxon>Lecanorales</taxon>
        <taxon>Lecanorineae</taxon>
        <taxon>Parmeliaceae</taxon>
        <taxon>Letharia</taxon>
    </lineage>
</organism>
<feature type="compositionally biased region" description="Basic and acidic residues" evidence="1">
    <location>
        <begin position="236"/>
        <end position="259"/>
    </location>
</feature>
<feature type="compositionally biased region" description="Basic and acidic residues" evidence="1">
    <location>
        <begin position="194"/>
        <end position="203"/>
    </location>
</feature>
<evidence type="ECO:0000313" key="2">
    <source>
        <dbReference type="EMBL" id="KAF6236975.1"/>
    </source>
</evidence>
<proteinExistence type="predicted"/>